<evidence type="ECO:0000313" key="1">
    <source>
        <dbReference type="EMBL" id="TFK65906.1"/>
    </source>
</evidence>
<dbReference type="EMBL" id="ML208422">
    <property type="protein sequence ID" value="TFK65906.1"/>
    <property type="molecule type" value="Genomic_DNA"/>
</dbReference>
<dbReference type="Proteomes" id="UP000308600">
    <property type="component" value="Unassembled WGS sequence"/>
</dbReference>
<sequence length="167" mass="17329">MRSNIFTFMLAAALATVASAHPVVVSSLDVRGVEEISGVVRDVATPENRRRDDDPPAPGVGGTSGPDWRRDADTPVDTSGVGGGGGGSTDWKRQDPPPPPGGSGQPDWKRDTGPPAPGGSQSDWKRDSTQPGAGDSNSDWLLDSAAPGPTGFGWKREHGRRGKPAPQ</sequence>
<reference evidence="1 2" key="1">
    <citation type="journal article" date="2019" name="Nat. Ecol. Evol.">
        <title>Megaphylogeny resolves global patterns of mushroom evolution.</title>
        <authorList>
            <person name="Varga T."/>
            <person name="Krizsan K."/>
            <person name="Foldi C."/>
            <person name="Dima B."/>
            <person name="Sanchez-Garcia M."/>
            <person name="Sanchez-Ramirez S."/>
            <person name="Szollosi G.J."/>
            <person name="Szarkandi J.G."/>
            <person name="Papp V."/>
            <person name="Albert L."/>
            <person name="Andreopoulos W."/>
            <person name="Angelini C."/>
            <person name="Antonin V."/>
            <person name="Barry K.W."/>
            <person name="Bougher N.L."/>
            <person name="Buchanan P."/>
            <person name="Buyck B."/>
            <person name="Bense V."/>
            <person name="Catcheside P."/>
            <person name="Chovatia M."/>
            <person name="Cooper J."/>
            <person name="Damon W."/>
            <person name="Desjardin D."/>
            <person name="Finy P."/>
            <person name="Geml J."/>
            <person name="Haridas S."/>
            <person name="Hughes K."/>
            <person name="Justo A."/>
            <person name="Karasinski D."/>
            <person name="Kautmanova I."/>
            <person name="Kiss B."/>
            <person name="Kocsube S."/>
            <person name="Kotiranta H."/>
            <person name="LaButti K.M."/>
            <person name="Lechner B.E."/>
            <person name="Liimatainen K."/>
            <person name="Lipzen A."/>
            <person name="Lukacs Z."/>
            <person name="Mihaltcheva S."/>
            <person name="Morgado L.N."/>
            <person name="Niskanen T."/>
            <person name="Noordeloos M.E."/>
            <person name="Ohm R.A."/>
            <person name="Ortiz-Santana B."/>
            <person name="Ovrebo C."/>
            <person name="Racz N."/>
            <person name="Riley R."/>
            <person name="Savchenko A."/>
            <person name="Shiryaev A."/>
            <person name="Soop K."/>
            <person name="Spirin V."/>
            <person name="Szebenyi C."/>
            <person name="Tomsovsky M."/>
            <person name="Tulloss R.E."/>
            <person name="Uehling J."/>
            <person name="Grigoriev I.V."/>
            <person name="Vagvolgyi C."/>
            <person name="Papp T."/>
            <person name="Martin F.M."/>
            <person name="Miettinen O."/>
            <person name="Hibbett D.S."/>
            <person name="Nagy L.G."/>
        </authorList>
    </citation>
    <scope>NUCLEOTIDE SEQUENCE [LARGE SCALE GENOMIC DNA]</scope>
    <source>
        <strain evidence="1 2">NL-1719</strain>
    </source>
</reference>
<organism evidence="1 2">
    <name type="scientific">Pluteus cervinus</name>
    <dbReference type="NCBI Taxonomy" id="181527"/>
    <lineage>
        <taxon>Eukaryota</taxon>
        <taxon>Fungi</taxon>
        <taxon>Dikarya</taxon>
        <taxon>Basidiomycota</taxon>
        <taxon>Agaricomycotina</taxon>
        <taxon>Agaricomycetes</taxon>
        <taxon>Agaricomycetidae</taxon>
        <taxon>Agaricales</taxon>
        <taxon>Pluteineae</taxon>
        <taxon>Pluteaceae</taxon>
        <taxon>Pluteus</taxon>
    </lineage>
</organism>
<accession>A0ACD3AK65</accession>
<keyword evidence="2" id="KW-1185">Reference proteome</keyword>
<name>A0ACD3AK65_9AGAR</name>
<protein>
    <submittedName>
        <fullName evidence="1">Uncharacterized protein</fullName>
    </submittedName>
</protein>
<evidence type="ECO:0000313" key="2">
    <source>
        <dbReference type="Proteomes" id="UP000308600"/>
    </source>
</evidence>
<gene>
    <name evidence="1" type="ORF">BDN72DRAFT_845027</name>
</gene>
<proteinExistence type="predicted"/>